<evidence type="ECO:0008006" key="3">
    <source>
        <dbReference type="Google" id="ProtNLM"/>
    </source>
</evidence>
<reference evidence="2" key="1">
    <citation type="journal article" date="2019" name="MBio">
        <title>Virus Genomes from Deep Sea Sediments Expand the Ocean Megavirome and Support Independent Origins of Viral Gigantism.</title>
        <authorList>
            <person name="Backstrom D."/>
            <person name="Yutin N."/>
            <person name="Jorgensen S.L."/>
            <person name="Dharamshi J."/>
            <person name="Homa F."/>
            <person name="Zaremba-Niedwiedzka K."/>
            <person name="Spang A."/>
            <person name="Wolf Y.I."/>
            <person name="Koonin E.V."/>
            <person name="Ettema T.J."/>
        </authorList>
    </citation>
    <scope>NUCLEOTIDE SEQUENCE</scope>
</reference>
<organism evidence="2">
    <name type="scientific">Iridovirus LCIVAC01</name>
    <dbReference type="NCBI Taxonomy" id="2506607"/>
    <lineage>
        <taxon>Viruses</taxon>
        <taxon>Varidnaviria</taxon>
        <taxon>Bamfordvirae</taxon>
        <taxon>Nucleocytoviricota</taxon>
        <taxon>Megaviricetes</taxon>
        <taxon>Pimascovirales</taxon>
        <taxon>Pimascovirales incertae sedis</taxon>
        <taxon>Iridoviridae</taxon>
    </lineage>
</organism>
<evidence type="ECO:0000256" key="1">
    <source>
        <dbReference type="SAM" id="Phobius"/>
    </source>
</evidence>
<feature type="transmembrane region" description="Helical" evidence="1">
    <location>
        <begin position="57"/>
        <end position="74"/>
    </location>
</feature>
<dbReference type="EMBL" id="MK500316">
    <property type="protein sequence ID" value="QBK85322.1"/>
    <property type="molecule type" value="Genomic_DNA"/>
</dbReference>
<evidence type="ECO:0000313" key="2">
    <source>
        <dbReference type="EMBL" id="QBK85322.1"/>
    </source>
</evidence>
<keyword evidence="1" id="KW-1133">Transmembrane helix</keyword>
<proteinExistence type="predicted"/>
<gene>
    <name evidence="2" type="ORF">LCIVAC01_01310</name>
</gene>
<keyword evidence="1" id="KW-0472">Membrane</keyword>
<protein>
    <recommendedName>
        <fullName evidence="3">Transmembrane protein</fullName>
    </recommendedName>
</protein>
<accession>A0A481YQ60</accession>
<name>A0A481YQ60_9VIRU</name>
<sequence length="75" mass="7809">MANLVKNKKALCAFLALASLLAAIGLAITSAVSYPKLGDSGADVFKKTTDVPKYQNLAMVLVLASIAFYLACGMV</sequence>
<keyword evidence="1" id="KW-0812">Transmembrane</keyword>